<keyword evidence="15" id="KW-1185">Reference proteome</keyword>
<feature type="domain" description="UvrD-like helicase ATP-binding" evidence="12">
    <location>
        <begin position="15"/>
        <end position="297"/>
    </location>
</feature>
<evidence type="ECO:0000256" key="5">
    <source>
        <dbReference type="ARBA" id="ARBA00022840"/>
    </source>
</evidence>
<reference evidence="14 15" key="1">
    <citation type="submission" date="2016-04" db="EMBL/GenBank/DDBJ databases">
        <title>Draft genome sequence of freshwater magnetotactic bacteria Magnetospirillum marisnigri SP-1 and Magnetospirillum moscoviense BB-1.</title>
        <authorList>
            <person name="Koziaeva V."/>
            <person name="Dziuba M.V."/>
            <person name="Ivanov T.M."/>
            <person name="Kuznetsov B."/>
            <person name="Grouzdev D.S."/>
        </authorList>
    </citation>
    <scope>NUCLEOTIDE SEQUENCE [LARGE SCALE GENOMIC DNA]</scope>
    <source>
        <strain evidence="14 15">SP-1</strain>
    </source>
</reference>
<dbReference type="PANTHER" id="PTHR11070:SF59">
    <property type="entry name" value="DNA 3'-5' HELICASE"/>
    <property type="match status" value="1"/>
</dbReference>
<dbReference type="InterPro" id="IPR014016">
    <property type="entry name" value="UvrD-like_ATP-bd"/>
</dbReference>
<keyword evidence="3 10" id="KW-0378">Hydrolase</keyword>
<evidence type="ECO:0000256" key="11">
    <source>
        <dbReference type="SAM" id="MobiDB-lite"/>
    </source>
</evidence>
<evidence type="ECO:0000259" key="12">
    <source>
        <dbReference type="PROSITE" id="PS51198"/>
    </source>
</evidence>
<feature type="region of interest" description="Disordered" evidence="11">
    <location>
        <begin position="597"/>
        <end position="642"/>
    </location>
</feature>
<comment type="caution">
    <text evidence="14">The sequence shown here is derived from an EMBL/GenBank/DDBJ whole genome shotgun (WGS) entry which is preliminary data.</text>
</comment>
<evidence type="ECO:0000256" key="2">
    <source>
        <dbReference type="ARBA" id="ARBA00022741"/>
    </source>
</evidence>
<evidence type="ECO:0000256" key="1">
    <source>
        <dbReference type="ARBA" id="ARBA00009922"/>
    </source>
</evidence>
<dbReference type="PANTHER" id="PTHR11070">
    <property type="entry name" value="UVRD / RECB / PCRA DNA HELICASE FAMILY MEMBER"/>
    <property type="match status" value="1"/>
</dbReference>
<comment type="catalytic activity">
    <reaction evidence="7">
        <text>Couples ATP hydrolysis with the unwinding of duplex DNA by translocating in the 3'-5' direction.</text>
        <dbReference type="EC" id="5.6.2.4"/>
    </reaction>
</comment>
<protein>
    <recommendedName>
        <fullName evidence="8">DNA 3'-5' helicase</fullName>
        <ecNumber evidence="8">5.6.2.4</ecNumber>
    </recommendedName>
</protein>
<evidence type="ECO:0000256" key="10">
    <source>
        <dbReference type="PROSITE-ProRule" id="PRU00560"/>
    </source>
</evidence>
<dbReference type="EC" id="5.6.2.4" evidence="8"/>
<comment type="similarity">
    <text evidence="1">Belongs to the helicase family. UvrD subfamily.</text>
</comment>
<dbReference type="RefSeq" id="WP_068494928.1">
    <property type="nucleotide sequence ID" value="NZ_LWQT01000088.1"/>
</dbReference>
<evidence type="ECO:0000256" key="7">
    <source>
        <dbReference type="ARBA" id="ARBA00034617"/>
    </source>
</evidence>
<keyword evidence="5 10" id="KW-0067">ATP-binding</keyword>
<feature type="binding site" evidence="10">
    <location>
        <begin position="36"/>
        <end position="43"/>
    </location>
    <ligand>
        <name>ATP</name>
        <dbReference type="ChEBI" id="CHEBI:30616"/>
    </ligand>
</feature>
<dbReference type="GO" id="GO:0003677">
    <property type="term" value="F:DNA binding"/>
    <property type="evidence" value="ECO:0007669"/>
    <property type="project" value="InterPro"/>
</dbReference>
<dbReference type="GO" id="GO:0033202">
    <property type="term" value="C:DNA helicase complex"/>
    <property type="evidence" value="ECO:0007669"/>
    <property type="project" value="TreeGrafter"/>
</dbReference>
<name>A0A178MFL2_9PROT</name>
<keyword evidence="4 10" id="KW-0347">Helicase</keyword>
<evidence type="ECO:0000259" key="13">
    <source>
        <dbReference type="PROSITE" id="PS51217"/>
    </source>
</evidence>
<organism evidence="14 15">
    <name type="scientific">Paramagnetospirillum marisnigri</name>
    <dbReference type="NCBI Taxonomy" id="1285242"/>
    <lineage>
        <taxon>Bacteria</taxon>
        <taxon>Pseudomonadati</taxon>
        <taxon>Pseudomonadota</taxon>
        <taxon>Alphaproteobacteria</taxon>
        <taxon>Rhodospirillales</taxon>
        <taxon>Magnetospirillaceae</taxon>
        <taxon>Paramagnetospirillum</taxon>
    </lineage>
</organism>
<dbReference type="Pfam" id="PF00580">
    <property type="entry name" value="UvrD-helicase"/>
    <property type="match status" value="1"/>
</dbReference>
<dbReference type="InterPro" id="IPR027417">
    <property type="entry name" value="P-loop_NTPase"/>
</dbReference>
<dbReference type="InterPro" id="IPR000212">
    <property type="entry name" value="DNA_helicase_UvrD/REP"/>
</dbReference>
<dbReference type="GO" id="GO:0000725">
    <property type="term" value="P:recombinational repair"/>
    <property type="evidence" value="ECO:0007669"/>
    <property type="project" value="TreeGrafter"/>
</dbReference>
<comment type="catalytic activity">
    <reaction evidence="9">
        <text>ATP + H2O = ADP + phosphate + H(+)</text>
        <dbReference type="Rhea" id="RHEA:13065"/>
        <dbReference type="ChEBI" id="CHEBI:15377"/>
        <dbReference type="ChEBI" id="CHEBI:15378"/>
        <dbReference type="ChEBI" id="CHEBI:30616"/>
        <dbReference type="ChEBI" id="CHEBI:43474"/>
        <dbReference type="ChEBI" id="CHEBI:456216"/>
        <dbReference type="EC" id="5.6.2.4"/>
    </reaction>
</comment>
<dbReference type="GO" id="GO:0005524">
    <property type="term" value="F:ATP binding"/>
    <property type="evidence" value="ECO:0007669"/>
    <property type="project" value="UniProtKB-UniRule"/>
</dbReference>
<evidence type="ECO:0000256" key="6">
    <source>
        <dbReference type="ARBA" id="ARBA00023235"/>
    </source>
</evidence>
<dbReference type="PROSITE" id="PS51217">
    <property type="entry name" value="UVRD_HELICASE_CTER"/>
    <property type="match status" value="1"/>
</dbReference>
<dbReference type="Gene3D" id="3.40.50.300">
    <property type="entry name" value="P-loop containing nucleotide triphosphate hydrolases"/>
    <property type="match status" value="3"/>
</dbReference>
<dbReference type="EMBL" id="LWQT01000088">
    <property type="protein sequence ID" value="OAN46694.1"/>
    <property type="molecule type" value="Genomic_DNA"/>
</dbReference>
<evidence type="ECO:0000256" key="4">
    <source>
        <dbReference type="ARBA" id="ARBA00022806"/>
    </source>
</evidence>
<gene>
    <name evidence="14" type="ORF">A6A04_06230</name>
</gene>
<keyword evidence="2 10" id="KW-0547">Nucleotide-binding</keyword>
<dbReference type="PROSITE" id="PS51198">
    <property type="entry name" value="UVRD_HELICASE_ATP_BIND"/>
    <property type="match status" value="1"/>
</dbReference>
<dbReference type="Proteomes" id="UP000078428">
    <property type="component" value="Unassembled WGS sequence"/>
</dbReference>
<dbReference type="CDD" id="cd17932">
    <property type="entry name" value="DEXQc_UvrD"/>
    <property type="match status" value="1"/>
</dbReference>
<dbReference type="OrthoDB" id="7313616at2"/>
<keyword evidence="6" id="KW-0413">Isomerase</keyword>
<evidence type="ECO:0000313" key="15">
    <source>
        <dbReference type="Proteomes" id="UP000078428"/>
    </source>
</evidence>
<sequence length="642" mass="70566">MTAIPAAAPAPIPENPLDPDQRAAAEATAASVLVLAGPGTGKTTTLVGRYLHLLDGGAVPLRIFVSTFTARAADEMRFRIQARLEETGQAPDPEQFRRLPIATLHGMAARLLGRNPPPGCPPFRIFDERASARIVARHRLYLSDENKKPLDVFGAYKDRLMDPAAALAEAKAKNDTDLLEAAQKYAAYQRALAEEGGFDFGDLIMALVAAMEAHPDYRARIAGFFDHLLIDEYQDINPAQERMLRLLRSGGARLWAVGDDDQCLYAWRSADPAYILDFERAWPDPALYRLGRNYRSTATIVRAAGALIRGNRKRHAKEQVPHNPSRLALTIAGLDDDLDEAAYVLRVVRGLAGRGMPWHEMAVLYRAGHVGSRIQITLAEAGIPVVVRGSGEFWQLAPVRLVVGMIRLLLDPRDLDARALLGHGKRVDKLMEQAPDKVDAAAPWPALCRQVGRLVSSTARPPGEEGVQWRDLCFTAADLAAECDGLAAFLRLMEEQRRSLRDAEAGGDAVVLSTIHGAKGLEWSAVVVAGCEADLMPHDSSPDLEEERRLMYVAATRAKRWLVLSFAAERRKRAAPSPYLAELLAGLDPDQIRFHDAASEARLRQPPPRPEAAKSSGGKRPELALPKVRRPRRRRLRTPAES</sequence>
<feature type="region of interest" description="Disordered" evidence="11">
    <location>
        <begin position="1"/>
        <end position="20"/>
    </location>
</feature>
<dbReference type="GO" id="GO:0005829">
    <property type="term" value="C:cytosol"/>
    <property type="evidence" value="ECO:0007669"/>
    <property type="project" value="TreeGrafter"/>
</dbReference>
<dbReference type="GO" id="GO:0043138">
    <property type="term" value="F:3'-5' DNA helicase activity"/>
    <property type="evidence" value="ECO:0007669"/>
    <property type="project" value="UniProtKB-EC"/>
</dbReference>
<dbReference type="Pfam" id="PF13361">
    <property type="entry name" value="UvrD_C"/>
    <property type="match status" value="2"/>
</dbReference>
<dbReference type="InterPro" id="IPR013986">
    <property type="entry name" value="DExx_box_DNA_helicase_dom_sf"/>
</dbReference>
<dbReference type="AlphaFoldDB" id="A0A178MFL2"/>
<dbReference type="GO" id="GO:0016887">
    <property type="term" value="F:ATP hydrolysis activity"/>
    <property type="evidence" value="ECO:0007669"/>
    <property type="project" value="RHEA"/>
</dbReference>
<dbReference type="STRING" id="1285242.A6A04_06230"/>
<evidence type="ECO:0000256" key="9">
    <source>
        <dbReference type="ARBA" id="ARBA00048988"/>
    </source>
</evidence>
<proteinExistence type="inferred from homology"/>
<dbReference type="SUPFAM" id="SSF52540">
    <property type="entry name" value="P-loop containing nucleoside triphosphate hydrolases"/>
    <property type="match status" value="1"/>
</dbReference>
<feature type="domain" description="UvrD-like helicase C-terminal" evidence="13">
    <location>
        <begin position="298"/>
        <end position="520"/>
    </location>
</feature>
<dbReference type="Gene3D" id="1.10.10.160">
    <property type="match status" value="1"/>
</dbReference>
<dbReference type="InterPro" id="IPR014017">
    <property type="entry name" value="DNA_helicase_UvrD-like_C"/>
</dbReference>
<feature type="compositionally biased region" description="Basic residues" evidence="11">
    <location>
        <begin position="627"/>
        <end position="642"/>
    </location>
</feature>
<evidence type="ECO:0000313" key="14">
    <source>
        <dbReference type="EMBL" id="OAN46694.1"/>
    </source>
</evidence>
<accession>A0A178MFL2</accession>
<evidence type="ECO:0000256" key="3">
    <source>
        <dbReference type="ARBA" id="ARBA00022801"/>
    </source>
</evidence>
<evidence type="ECO:0000256" key="8">
    <source>
        <dbReference type="ARBA" id="ARBA00034808"/>
    </source>
</evidence>